<dbReference type="InterPro" id="IPR005498">
    <property type="entry name" value="T4SS_VirB10/TraB/TrbI"/>
</dbReference>
<proteinExistence type="predicted"/>
<gene>
    <name evidence="3" type="ORF">NG19_0058</name>
</gene>
<keyword evidence="2" id="KW-0812">Transmembrane</keyword>
<dbReference type="PATRIC" id="fig|470.1342.peg.3861"/>
<dbReference type="Pfam" id="PF03743">
    <property type="entry name" value="TrbI"/>
    <property type="match status" value="1"/>
</dbReference>
<accession>A0A0C4Y2R9</accession>
<keyword evidence="2" id="KW-1133">Transmembrane helix</keyword>
<dbReference type="EMBL" id="KM922672">
    <property type="protein sequence ID" value="AJF79894.1"/>
    <property type="molecule type" value="Genomic_DNA"/>
</dbReference>
<feature type="region of interest" description="Disordered" evidence="1">
    <location>
        <begin position="112"/>
        <end position="170"/>
    </location>
</feature>
<geneLocation type="plasmid" evidence="3">
    <name>pAZJ221</name>
</geneLocation>
<feature type="region of interest" description="Disordered" evidence="1">
    <location>
        <begin position="195"/>
        <end position="218"/>
    </location>
</feature>
<protein>
    <submittedName>
        <fullName evidence="3">Conjugal transfer protein TraB</fullName>
    </submittedName>
</protein>
<organism evidence="3">
    <name type="scientific">Acinetobacter baumannii</name>
    <dbReference type="NCBI Taxonomy" id="470"/>
    <lineage>
        <taxon>Bacteria</taxon>
        <taxon>Pseudomonadati</taxon>
        <taxon>Pseudomonadota</taxon>
        <taxon>Gammaproteobacteria</taxon>
        <taxon>Moraxellales</taxon>
        <taxon>Moraxellaceae</taxon>
        <taxon>Acinetobacter</taxon>
        <taxon>Acinetobacter calcoaceticus/baumannii complex</taxon>
    </lineage>
</organism>
<dbReference type="RefSeq" id="WP_000132344.1">
    <property type="nucleotide sequence ID" value="NZ_CP018144.1"/>
</dbReference>
<feature type="compositionally biased region" description="Polar residues" evidence="1">
    <location>
        <begin position="112"/>
        <end position="145"/>
    </location>
</feature>
<reference evidence="3" key="1">
    <citation type="submission" date="2014-10" db="EMBL/GenBank/DDBJ databases">
        <authorList>
            <person name="Liu L."/>
            <person name="Ji S."/>
            <person name="Ruan Z."/>
            <person name="Fu Y."/>
            <person name="Fu Y."/>
            <person name="Wang Y."/>
            <person name="Yu Y."/>
        </authorList>
    </citation>
    <scope>NUCLEOTIDE SEQUENCE</scope>
    <source>
        <strain evidence="3">A221</strain>
        <plasmid evidence="3">pAZJ221</plasmid>
    </source>
</reference>
<dbReference type="AlphaFoldDB" id="A0A0C4Y2R9"/>
<feature type="compositionally biased region" description="Polar residues" evidence="1">
    <location>
        <begin position="200"/>
        <end position="218"/>
    </location>
</feature>
<sequence length="440" mass="46493">MTDSLETNPNDQTKKKQFRIIMAVLMVVFVGIAAFLFMGDDAPKQETTIETGNAADVPMPGDSSAQDEWRMTAAQDAEQTKQQVNDLKTLVEAQTAQNQQLQNQLNETNQKLSEVATTKASRVETQPTNTTPPSIGSSGSANYPNKQGLHGNSILSDPNGTSVDPSTGQIIPLANQNMNESYKSFNVIDFTKSDDGEDATSASTGNTAPTQPKGSTTFIPDGSFVRVVMINGVDAPTGGQAQSDPIPVVFQTVGKIDMPNSYKMNIKGCRFVGLAWGELSSERVKARIESGNCIINGQTVQIGIKGQIVGEDGKTGIRGRVVSKQGQILAKAALASAMEAVGGLYGQTVGTSSQSALGTVRTITGSELKQAAVGGAISGGAEKLSDFYMQRANDIFPIVEVGAGRTLEIMVQKGATVENKFLISSKASNSGAKKRILMDD</sequence>
<evidence type="ECO:0000256" key="1">
    <source>
        <dbReference type="SAM" id="MobiDB-lite"/>
    </source>
</evidence>
<feature type="compositionally biased region" description="Polar residues" evidence="1">
    <location>
        <begin position="153"/>
        <end position="170"/>
    </location>
</feature>
<reference evidence="3" key="2">
    <citation type="journal article" date="2015" name="Antimicrob. Agents Chemother.">
        <title>Dissemination of blaOXA-23 in Acinetobacter spp. in China: Main Roles of Conjugative Plasmid pAZJ221 and Transposon Tn2009.</title>
        <authorList>
            <person name="Liu L.L."/>
            <person name="Ji S.J."/>
            <person name="Ruan Z."/>
            <person name="Fu Y."/>
            <person name="Fu Y.Q."/>
            <person name="Wang Y.F."/>
            <person name="Yu Y.S."/>
        </authorList>
    </citation>
    <scope>NUCLEOTIDE SEQUENCE</scope>
    <source>
        <strain evidence="3">A221</strain>
        <plasmid evidence="3">pAZJ221</plasmid>
    </source>
</reference>
<keyword evidence="2" id="KW-0472">Membrane</keyword>
<dbReference type="CDD" id="cd16430">
    <property type="entry name" value="TraB"/>
    <property type="match status" value="1"/>
</dbReference>
<evidence type="ECO:0000256" key="2">
    <source>
        <dbReference type="SAM" id="Phobius"/>
    </source>
</evidence>
<keyword evidence="3" id="KW-0614">Plasmid</keyword>
<evidence type="ECO:0000313" key="3">
    <source>
        <dbReference type="EMBL" id="AJF79894.1"/>
    </source>
</evidence>
<name>A0A0C4Y2R9_ACIBA</name>
<feature type="transmembrane region" description="Helical" evidence="2">
    <location>
        <begin position="20"/>
        <end position="39"/>
    </location>
</feature>